<keyword evidence="1" id="KW-0472">Membrane</keyword>
<feature type="transmembrane region" description="Helical" evidence="1">
    <location>
        <begin position="558"/>
        <end position="582"/>
    </location>
</feature>
<feature type="transmembrane region" description="Helical" evidence="1">
    <location>
        <begin position="34"/>
        <end position="51"/>
    </location>
</feature>
<dbReference type="Pfam" id="PF01841">
    <property type="entry name" value="Transglut_core"/>
    <property type="match status" value="1"/>
</dbReference>
<feature type="transmembrane region" description="Helical" evidence="1">
    <location>
        <begin position="133"/>
        <end position="151"/>
    </location>
</feature>
<dbReference type="AlphaFoldDB" id="A0A841GPQ4"/>
<dbReference type="EMBL" id="JACHGR010000008">
    <property type="protein sequence ID" value="MBB6056502.1"/>
    <property type="molecule type" value="Genomic_DNA"/>
</dbReference>
<feature type="transmembrane region" description="Helical" evidence="1">
    <location>
        <begin position="163"/>
        <end position="182"/>
    </location>
</feature>
<dbReference type="GO" id="GO:0008233">
    <property type="term" value="F:peptidase activity"/>
    <property type="evidence" value="ECO:0007669"/>
    <property type="project" value="UniProtKB-KW"/>
</dbReference>
<protein>
    <submittedName>
        <fullName evidence="3">Transglutaminase-like putative cysteine protease</fullName>
    </submittedName>
</protein>
<evidence type="ECO:0000256" key="1">
    <source>
        <dbReference type="SAM" id="Phobius"/>
    </source>
</evidence>
<dbReference type="InterPro" id="IPR052901">
    <property type="entry name" value="Bact_TGase-like"/>
</dbReference>
<organism evidence="3 4">
    <name type="scientific">Tolumonas osonensis</name>
    <dbReference type="NCBI Taxonomy" id="675874"/>
    <lineage>
        <taxon>Bacteria</taxon>
        <taxon>Pseudomonadati</taxon>
        <taxon>Pseudomonadota</taxon>
        <taxon>Gammaproteobacteria</taxon>
        <taxon>Aeromonadales</taxon>
        <taxon>Aeromonadaceae</taxon>
        <taxon>Tolumonas</taxon>
    </lineage>
</organism>
<keyword evidence="1" id="KW-1133">Transmembrane helix</keyword>
<dbReference type="Pfam" id="PF13559">
    <property type="entry name" value="DUF4129"/>
    <property type="match status" value="1"/>
</dbReference>
<dbReference type="InterPro" id="IPR021878">
    <property type="entry name" value="TgpA_N"/>
</dbReference>
<keyword evidence="4" id="KW-1185">Reference proteome</keyword>
<dbReference type="SMART" id="SM00460">
    <property type="entry name" value="TGc"/>
    <property type="match status" value="1"/>
</dbReference>
<accession>A0A841GPQ4</accession>
<feature type="transmembrane region" description="Helical" evidence="1">
    <location>
        <begin position="86"/>
        <end position="103"/>
    </location>
</feature>
<keyword evidence="3" id="KW-0378">Hydrolase</keyword>
<name>A0A841GPQ4_9GAMM</name>
<dbReference type="GO" id="GO:0006508">
    <property type="term" value="P:proteolysis"/>
    <property type="evidence" value="ECO:0007669"/>
    <property type="project" value="UniProtKB-KW"/>
</dbReference>
<feature type="transmembrane region" description="Helical" evidence="1">
    <location>
        <begin position="110"/>
        <end position="127"/>
    </location>
</feature>
<dbReference type="RefSeq" id="WP_188027232.1">
    <property type="nucleotide sequence ID" value="NZ_JACHGR010000008.1"/>
</dbReference>
<comment type="caution">
    <text evidence="3">The sequence shown here is derived from an EMBL/GenBank/DDBJ whole genome shotgun (WGS) entry which is preliminary data.</text>
</comment>
<feature type="transmembrane region" description="Helical" evidence="1">
    <location>
        <begin position="63"/>
        <end position="80"/>
    </location>
</feature>
<sequence>MKTAEHLFLIPGRQTLNWLSFSYLLTVLPLYSELHPAIYGCALFIVGWRYAIAHERLKPPAPLFKNLLALAGIAFIAYYWRSNGLLPAMFNLLVLGCTLKFLEFSSRRHLSLHVLSLYFLIALAFIYHQGVGITLYLLLVIGINSIALLSVYQGNGYRAQWQLGVRLLLQSLPLMALLFLLVPHAGPLWRLPDIKSATTGLNDEVTPGDIAQLSRSSALAFRASFDGAVPPPPARYWRALVHEEFDGKTWRVHPALQQWQQQQAHPFTASAPLKNRIRWTGPATRYRIIAEPTQQHWLYSLDFSRPETEDVWLTPAMTLYAAQPLQQKRQVPLTYFPQTAPQTALTEQQRHINLQLPADLNPQTHLLATELRLQYRDDRAFAQAAMRYFAGNGFRYTLEPPVLSGSNQIDDFLFGSRRGFCAHFASSFTFLLRAAGIPARMVTGYLGGEYHEQGNYLSLYQFDAHAWSEVWLEGRWQRFDPTLMVAPDRASRSIDDLLPAEETRLRDPFRLASYRHLLLLAELHAFLADMDYRWTSWVLNYNNQSQQKLLQDLFGSTLWGRLLAMSGGLIMMIGLALGISWLGKTRQRRDPLVHAYQQACRQLEKQGIRREPGETPLTFAQRLRQGAHPASAILQQITEIYLAARYAGADQAAACRQIRKLCRKLR</sequence>
<dbReference type="PANTHER" id="PTHR42736">
    <property type="entry name" value="PROTEIN-GLUTAMINE GAMMA-GLUTAMYLTRANSFERASE"/>
    <property type="match status" value="1"/>
</dbReference>
<dbReference type="SUPFAM" id="SSF54001">
    <property type="entry name" value="Cysteine proteinases"/>
    <property type="match status" value="1"/>
</dbReference>
<dbReference type="Proteomes" id="UP000585721">
    <property type="component" value="Unassembled WGS sequence"/>
</dbReference>
<evidence type="ECO:0000259" key="2">
    <source>
        <dbReference type="SMART" id="SM00460"/>
    </source>
</evidence>
<dbReference type="PANTHER" id="PTHR42736:SF1">
    <property type="entry name" value="PROTEIN-GLUTAMINE GAMMA-GLUTAMYLTRANSFERASE"/>
    <property type="match status" value="1"/>
</dbReference>
<dbReference type="InterPro" id="IPR025403">
    <property type="entry name" value="TgpA-like_C"/>
</dbReference>
<evidence type="ECO:0000313" key="4">
    <source>
        <dbReference type="Proteomes" id="UP000585721"/>
    </source>
</evidence>
<keyword evidence="3" id="KW-0645">Protease</keyword>
<proteinExistence type="predicted"/>
<dbReference type="InterPro" id="IPR038765">
    <property type="entry name" value="Papain-like_cys_pep_sf"/>
</dbReference>
<feature type="domain" description="Transglutaminase-like" evidence="2">
    <location>
        <begin position="413"/>
        <end position="483"/>
    </location>
</feature>
<keyword evidence="1" id="KW-0812">Transmembrane</keyword>
<dbReference type="Gene3D" id="3.10.620.30">
    <property type="match status" value="1"/>
</dbReference>
<gene>
    <name evidence="3" type="ORF">HNR75_002440</name>
</gene>
<reference evidence="3 4" key="1">
    <citation type="submission" date="2020-08" db="EMBL/GenBank/DDBJ databases">
        <title>Genomic Encyclopedia of Type Strains, Phase IV (KMG-IV): sequencing the most valuable type-strain genomes for metagenomic binning, comparative biology and taxonomic classification.</title>
        <authorList>
            <person name="Goeker M."/>
        </authorList>
    </citation>
    <scope>NUCLEOTIDE SEQUENCE [LARGE SCALE GENOMIC DNA]</scope>
    <source>
        <strain evidence="3 4">DSM 22975</strain>
    </source>
</reference>
<evidence type="ECO:0000313" key="3">
    <source>
        <dbReference type="EMBL" id="MBB6056502.1"/>
    </source>
</evidence>
<dbReference type="Pfam" id="PF11992">
    <property type="entry name" value="TgpA_N"/>
    <property type="match status" value="1"/>
</dbReference>
<dbReference type="InterPro" id="IPR002931">
    <property type="entry name" value="Transglutaminase-like"/>
</dbReference>